<dbReference type="Pfam" id="PF10710">
    <property type="entry name" value="DUF2512"/>
    <property type="match status" value="1"/>
</dbReference>
<organism evidence="2 3">
    <name type="scientific">Lederbergia citri</name>
    <dbReference type="NCBI Taxonomy" id="2833580"/>
    <lineage>
        <taxon>Bacteria</taxon>
        <taxon>Bacillati</taxon>
        <taxon>Bacillota</taxon>
        <taxon>Bacilli</taxon>
        <taxon>Bacillales</taxon>
        <taxon>Bacillaceae</taxon>
        <taxon>Lederbergia</taxon>
    </lineage>
</organism>
<feature type="transmembrane region" description="Helical" evidence="1">
    <location>
        <begin position="63"/>
        <end position="80"/>
    </location>
</feature>
<feature type="transmembrane region" description="Helical" evidence="1">
    <location>
        <begin position="86"/>
        <end position="108"/>
    </location>
</feature>
<gene>
    <name evidence="2" type="ORF">KHA97_19420</name>
</gene>
<dbReference type="EMBL" id="JAGYPG010000003">
    <property type="protein sequence ID" value="MBS4197228.1"/>
    <property type="molecule type" value="Genomic_DNA"/>
</dbReference>
<feature type="transmembrane region" description="Helical" evidence="1">
    <location>
        <begin position="7"/>
        <end position="27"/>
    </location>
</feature>
<keyword evidence="1" id="KW-0472">Membrane</keyword>
<comment type="caution">
    <text evidence="2">The sequence shown here is derived from an EMBL/GenBank/DDBJ whole genome shotgun (WGS) entry which is preliminary data.</text>
</comment>
<keyword evidence="3" id="KW-1185">Reference proteome</keyword>
<evidence type="ECO:0000313" key="2">
    <source>
        <dbReference type="EMBL" id="MBS4197228.1"/>
    </source>
</evidence>
<evidence type="ECO:0000256" key="1">
    <source>
        <dbReference type="SAM" id="Phobius"/>
    </source>
</evidence>
<protein>
    <submittedName>
        <fullName evidence="2">DUF2512 family protein</fullName>
    </submittedName>
</protein>
<keyword evidence="1" id="KW-1133">Transmembrane helix</keyword>
<dbReference type="InterPro" id="IPR019649">
    <property type="entry name" value="DUF2512"/>
</dbReference>
<evidence type="ECO:0000313" key="3">
    <source>
        <dbReference type="Proteomes" id="UP000681414"/>
    </source>
</evidence>
<dbReference type="AlphaFoldDB" id="A0A942TGI8"/>
<feature type="transmembrane region" description="Helical" evidence="1">
    <location>
        <begin position="33"/>
        <end position="51"/>
    </location>
</feature>
<proteinExistence type="predicted"/>
<dbReference type="RefSeq" id="WP_213126399.1">
    <property type="nucleotide sequence ID" value="NZ_JAGYPG010000003.1"/>
</dbReference>
<sequence length="119" mass="13266">MLNLIMKLIVCPIVVIIAANFLTNVHFERVYQPIILGFTLAVVGHLMELAILNKGTFWISNTVDFIVSAAAIYFISYFFVGAYVTFGGALITAALLTVVEFFVHLWLIRSGRARKEPSL</sequence>
<accession>A0A942TGI8</accession>
<keyword evidence="1" id="KW-0812">Transmembrane</keyword>
<dbReference type="Proteomes" id="UP000681414">
    <property type="component" value="Unassembled WGS sequence"/>
</dbReference>
<reference evidence="2 3" key="1">
    <citation type="submission" date="2021-05" db="EMBL/GenBank/DDBJ databases">
        <title>Novel Bacillus species.</title>
        <authorList>
            <person name="Liu G."/>
        </authorList>
    </citation>
    <scope>NUCLEOTIDE SEQUENCE [LARGE SCALE GENOMIC DNA]</scope>
    <source>
        <strain evidence="3">FJAT-49780</strain>
    </source>
</reference>
<name>A0A942TGI8_9BACI</name>